<protein>
    <submittedName>
        <fullName evidence="6">Trypsin</fullName>
    </submittedName>
</protein>
<dbReference type="HOGENOM" id="CLU_020120_3_0_11"/>
<evidence type="ECO:0000256" key="2">
    <source>
        <dbReference type="ARBA" id="ARBA00022670"/>
    </source>
</evidence>
<keyword evidence="4" id="KW-1133">Transmembrane helix</keyword>
<evidence type="ECO:0000313" key="6">
    <source>
        <dbReference type="EMBL" id="ABK67852.1"/>
    </source>
</evidence>
<keyword evidence="2" id="KW-0645">Protease</keyword>
<dbReference type="KEGG" id="mav:MAV_5187"/>
<evidence type="ECO:0000259" key="5">
    <source>
        <dbReference type="PROSITE" id="PS50106"/>
    </source>
</evidence>
<dbReference type="PANTHER" id="PTHR43343">
    <property type="entry name" value="PEPTIDASE S12"/>
    <property type="match status" value="1"/>
</dbReference>
<keyword evidence="4" id="KW-0812">Transmembrane</keyword>
<dbReference type="SUPFAM" id="SSF50156">
    <property type="entry name" value="PDZ domain-like"/>
    <property type="match status" value="1"/>
</dbReference>
<dbReference type="EMBL" id="CP000479">
    <property type="protein sequence ID" value="ABK67852.1"/>
    <property type="molecule type" value="Genomic_DNA"/>
</dbReference>
<sequence length="371" mass="36717">MFTATQEGDGMSKSHHHRSVWWSWLVGVLTVVGLGLGLGSGVGLAPASAAPSGLALDRFADRPLAPIDPSAMVGQVGPQVVNIDTKFGYNNAVGAGTGIVIDPNGVVLTNNHVISGATEISAFDVGNGQTYAVDVVGYDRTQDIAVLQLRGAAGLPTATIGGEATVGEPIVALGNVGGQGGTPNAVAGKVVALNQSVSATDTLTGAQENLGGLIQADAPIKPGDSGGPMVNGAGQVIGVDTAATDSYKMSGGQGFAIPIGRAMAVANQIRSGAGSNTVHIGPTAFLGLGVTDNNGNGARVQRVVNTGPAAAAGIAPGDVITGVDTVPINGATSMTEVLVPHHPGDTIAVHFRSVDGGERTANITLAEGPPA</sequence>
<dbReference type="InterPro" id="IPR051201">
    <property type="entry name" value="Chloro_Bact_Ser_Proteases"/>
</dbReference>
<comment type="similarity">
    <text evidence="1">Belongs to the peptidase S1C family.</text>
</comment>
<keyword evidence="3" id="KW-0378">Hydrolase</keyword>
<gene>
    <name evidence="6" type="ordered locus">MAV_5187</name>
</gene>
<dbReference type="AlphaFoldDB" id="A0A0H3A0B0"/>
<dbReference type="GO" id="GO:0004252">
    <property type="term" value="F:serine-type endopeptidase activity"/>
    <property type="evidence" value="ECO:0007669"/>
    <property type="project" value="InterPro"/>
</dbReference>
<organism evidence="6 7">
    <name type="scientific">Mycobacterium avium (strain 104)</name>
    <dbReference type="NCBI Taxonomy" id="243243"/>
    <lineage>
        <taxon>Bacteria</taxon>
        <taxon>Bacillati</taxon>
        <taxon>Actinomycetota</taxon>
        <taxon>Actinomycetes</taxon>
        <taxon>Mycobacteriales</taxon>
        <taxon>Mycobacteriaceae</taxon>
        <taxon>Mycobacterium</taxon>
        <taxon>Mycobacterium avium complex (MAC)</taxon>
    </lineage>
</organism>
<dbReference type="InterPro" id="IPR001478">
    <property type="entry name" value="PDZ"/>
</dbReference>
<dbReference type="PANTHER" id="PTHR43343:SF3">
    <property type="entry name" value="PROTEASE DO-LIKE 8, CHLOROPLASTIC"/>
    <property type="match status" value="1"/>
</dbReference>
<dbReference type="SUPFAM" id="SSF50494">
    <property type="entry name" value="Trypsin-like serine proteases"/>
    <property type="match status" value="1"/>
</dbReference>
<dbReference type="InterPro" id="IPR036034">
    <property type="entry name" value="PDZ_sf"/>
</dbReference>
<keyword evidence="4" id="KW-0472">Membrane</keyword>
<dbReference type="PROSITE" id="PS50106">
    <property type="entry name" value="PDZ"/>
    <property type="match status" value="1"/>
</dbReference>
<dbReference type="Gene3D" id="2.30.42.10">
    <property type="match status" value="1"/>
</dbReference>
<dbReference type="Pfam" id="PF13180">
    <property type="entry name" value="PDZ_2"/>
    <property type="match status" value="1"/>
</dbReference>
<dbReference type="InterPro" id="IPR001940">
    <property type="entry name" value="Peptidase_S1C"/>
</dbReference>
<evidence type="ECO:0000313" key="7">
    <source>
        <dbReference type="Proteomes" id="UP000001574"/>
    </source>
</evidence>
<dbReference type="PRINTS" id="PR00834">
    <property type="entry name" value="PROTEASES2C"/>
</dbReference>
<feature type="transmembrane region" description="Helical" evidence="4">
    <location>
        <begin position="21"/>
        <end position="45"/>
    </location>
</feature>
<dbReference type="InterPro" id="IPR009003">
    <property type="entry name" value="Peptidase_S1_PA"/>
</dbReference>
<evidence type="ECO:0000256" key="1">
    <source>
        <dbReference type="ARBA" id="ARBA00010541"/>
    </source>
</evidence>
<accession>A0A0H3A0B0</accession>
<evidence type="ECO:0000256" key="4">
    <source>
        <dbReference type="SAM" id="Phobius"/>
    </source>
</evidence>
<dbReference type="SMART" id="SM00228">
    <property type="entry name" value="PDZ"/>
    <property type="match status" value="1"/>
</dbReference>
<evidence type="ECO:0000256" key="3">
    <source>
        <dbReference type="ARBA" id="ARBA00022801"/>
    </source>
</evidence>
<name>A0A0H3A0B0_MYCA1</name>
<feature type="domain" description="PDZ" evidence="5">
    <location>
        <begin position="281"/>
        <end position="332"/>
    </location>
</feature>
<dbReference type="Proteomes" id="UP000001574">
    <property type="component" value="Chromosome"/>
</dbReference>
<dbReference type="Pfam" id="PF13365">
    <property type="entry name" value="Trypsin_2"/>
    <property type="match status" value="1"/>
</dbReference>
<proteinExistence type="inferred from homology"/>
<dbReference type="GO" id="GO:0006508">
    <property type="term" value="P:proteolysis"/>
    <property type="evidence" value="ECO:0007669"/>
    <property type="project" value="UniProtKB-KW"/>
</dbReference>
<dbReference type="Gene3D" id="2.40.10.10">
    <property type="entry name" value="Trypsin-like serine proteases"/>
    <property type="match status" value="2"/>
</dbReference>
<dbReference type="InterPro" id="IPR043504">
    <property type="entry name" value="Peptidase_S1_PA_chymotrypsin"/>
</dbReference>
<reference evidence="6 7" key="1">
    <citation type="submission" date="2006-10" db="EMBL/GenBank/DDBJ databases">
        <authorList>
            <person name="Fleischmann R.D."/>
            <person name="Dodson R.J."/>
            <person name="Haft D.H."/>
            <person name="Merkel J.S."/>
            <person name="Nelson W.C."/>
            <person name="Fraser C.M."/>
        </authorList>
    </citation>
    <scope>NUCLEOTIDE SEQUENCE [LARGE SCALE GENOMIC DNA]</scope>
    <source>
        <strain evidence="6 7">104</strain>
    </source>
</reference>